<dbReference type="InterPro" id="IPR014718">
    <property type="entry name" value="GH-type_carb-bd"/>
</dbReference>
<reference evidence="1 2" key="1">
    <citation type="journal article" date="2018" name="PLoS ONE">
        <title>The draft genome of Kipferlia bialata reveals reductive genome evolution in fornicate parasites.</title>
        <authorList>
            <person name="Tanifuji G."/>
            <person name="Takabayashi S."/>
            <person name="Kume K."/>
            <person name="Takagi M."/>
            <person name="Nakayama T."/>
            <person name="Kamikawa R."/>
            <person name="Inagaki Y."/>
            <person name="Hashimoto T."/>
        </authorList>
    </citation>
    <scope>NUCLEOTIDE SEQUENCE [LARGE SCALE GENOMIC DNA]</scope>
    <source>
        <strain evidence="1">NY0173</strain>
    </source>
</reference>
<proteinExistence type="predicted"/>
<dbReference type="SUPFAM" id="SSF74650">
    <property type="entry name" value="Galactose mutarotase-like"/>
    <property type="match status" value="1"/>
</dbReference>
<keyword evidence="2" id="KW-1185">Reference proteome</keyword>
<gene>
    <name evidence="1" type="ORF">KIPB_003290</name>
</gene>
<dbReference type="InterPro" id="IPR011013">
    <property type="entry name" value="Gal_mutarotase_sf_dom"/>
</dbReference>
<dbReference type="InterPro" id="IPR008183">
    <property type="entry name" value="Aldose_1/G6P_1-epimerase"/>
</dbReference>
<organism evidence="1 2">
    <name type="scientific">Kipferlia bialata</name>
    <dbReference type="NCBI Taxonomy" id="797122"/>
    <lineage>
        <taxon>Eukaryota</taxon>
        <taxon>Metamonada</taxon>
        <taxon>Carpediemonas-like organisms</taxon>
        <taxon>Kipferlia</taxon>
    </lineage>
</organism>
<sequence length="219" mass="23612">MPWSLTGRTEDTLVLETDYKAGTKYGPRGLSWPGSFHGRVVYKLAITAGVTTLTVTTAVTHTSAPPLPYGTGTHPYFARQWRGHGAQIQVEGLGGVYELDNCLPRSGETVPIPEALDFSGTAHTFPTDSTVDDIFIRDPSAETVSVAITYGDAMSLTLESQAPHWVLYSPPAQPYFAVEPVTNCNDAFNLCHDTPAVNAVTLAEGETLSLSYTMTIETK</sequence>
<protein>
    <submittedName>
        <fullName evidence="1">Aldose 1-/Glucose-6-phosphate 1-epimerase</fullName>
    </submittedName>
</protein>
<evidence type="ECO:0000313" key="1">
    <source>
        <dbReference type="EMBL" id="GIQ82197.1"/>
    </source>
</evidence>
<name>A0A9K3GGY7_9EUKA</name>
<dbReference type="AlphaFoldDB" id="A0A9K3GGY7"/>
<dbReference type="GO" id="GO:0030246">
    <property type="term" value="F:carbohydrate binding"/>
    <property type="evidence" value="ECO:0007669"/>
    <property type="project" value="InterPro"/>
</dbReference>
<dbReference type="GO" id="GO:0005975">
    <property type="term" value="P:carbohydrate metabolic process"/>
    <property type="evidence" value="ECO:0007669"/>
    <property type="project" value="InterPro"/>
</dbReference>
<dbReference type="EMBL" id="BDIP01000618">
    <property type="protein sequence ID" value="GIQ82197.1"/>
    <property type="molecule type" value="Genomic_DNA"/>
</dbReference>
<accession>A0A9K3GGY7</accession>
<dbReference type="Pfam" id="PF01263">
    <property type="entry name" value="Aldose_epim"/>
    <property type="match status" value="1"/>
</dbReference>
<dbReference type="Proteomes" id="UP000265618">
    <property type="component" value="Unassembled WGS sequence"/>
</dbReference>
<dbReference type="GO" id="GO:0016853">
    <property type="term" value="F:isomerase activity"/>
    <property type="evidence" value="ECO:0007669"/>
    <property type="project" value="InterPro"/>
</dbReference>
<evidence type="ECO:0000313" key="2">
    <source>
        <dbReference type="Proteomes" id="UP000265618"/>
    </source>
</evidence>
<dbReference type="Gene3D" id="2.70.98.10">
    <property type="match status" value="1"/>
</dbReference>
<comment type="caution">
    <text evidence="1">The sequence shown here is derived from an EMBL/GenBank/DDBJ whole genome shotgun (WGS) entry which is preliminary data.</text>
</comment>